<dbReference type="PRINTS" id="PR01357">
    <property type="entry name" value="INTRLEUKN1AB"/>
</dbReference>
<name>A0ABD0QB24_CIRMR</name>
<organism evidence="14 15">
    <name type="scientific">Cirrhinus mrigala</name>
    <name type="common">Mrigala</name>
    <dbReference type="NCBI Taxonomy" id="683832"/>
    <lineage>
        <taxon>Eukaryota</taxon>
        <taxon>Metazoa</taxon>
        <taxon>Chordata</taxon>
        <taxon>Craniata</taxon>
        <taxon>Vertebrata</taxon>
        <taxon>Euteleostomi</taxon>
        <taxon>Actinopterygii</taxon>
        <taxon>Neopterygii</taxon>
        <taxon>Teleostei</taxon>
        <taxon>Ostariophysi</taxon>
        <taxon>Cypriniformes</taxon>
        <taxon>Cyprinidae</taxon>
        <taxon>Labeoninae</taxon>
        <taxon>Labeonini</taxon>
        <taxon>Cirrhinus</taxon>
    </lineage>
</organism>
<keyword evidence="7 12" id="KW-0964">Secreted</keyword>
<proteinExistence type="inferred from homology"/>
<dbReference type="Pfam" id="PF00340">
    <property type="entry name" value="IL1"/>
    <property type="match status" value="1"/>
</dbReference>
<dbReference type="PANTHER" id="PTHR10078:SF30">
    <property type="entry name" value="INTERLEUKIN-1 BETA"/>
    <property type="match status" value="1"/>
</dbReference>
<evidence type="ECO:0000256" key="2">
    <source>
        <dbReference type="ARBA" id="ARBA00004514"/>
    </source>
</evidence>
<evidence type="ECO:0000256" key="12">
    <source>
        <dbReference type="RuleBase" id="RU003753"/>
    </source>
</evidence>
<evidence type="ECO:0000256" key="9">
    <source>
        <dbReference type="ARBA" id="ARBA00023198"/>
    </source>
</evidence>
<keyword evidence="6" id="KW-0202">Cytokine</keyword>
<feature type="region of interest" description="Disordered" evidence="13">
    <location>
        <begin position="88"/>
        <end position="107"/>
    </location>
</feature>
<evidence type="ECO:0000256" key="1">
    <source>
        <dbReference type="ARBA" id="ARBA00004371"/>
    </source>
</evidence>
<keyword evidence="9" id="KW-0395">Inflammatory response</keyword>
<evidence type="ECO:0000256" key="7">
    <source>
        <dbReference type="ARBA" id="ARBA00022525"/>
    </source>
</evidence>
<dbReference type="PANTHER" id="PTHR10078">
    <property type="entry name" value="INTERLEUKIN-1 FAMILY MEMBER"/>
    <property type="match status" value="1"/>
</dbReference>
<accession>A0ABD0QB24</accession>
<keyword evidence="10" id="KW-0458">Lysosome</keyword>
<dbReference type="SUPFAM" id="SSF50353">
    <property type="entry name" value="Cytokine"/>
    <property type="match status" value="1"/>
</dbReference>
<protein>
    <recommendedName>
        <fullName evidence="12">Interleukin-1</fullName>
    </recommendedName>
</protein>
<comment type="similarity">
    <text evidence="4 12">Belongs to the IL-1 family.</text>
</comment>
<keyword evidence="8" id="KW-0666">Pyrogen</keyword>
<comment type="caution">
    <text evidence="14">The sequence shown here is derived from an EMBL/GenBank/DDBJ whole genome shotgun (WGS) entry which is preliminary data.</text>
</comment>
<evidence type="ECO:0000313" key="14">
    <source>
        <dbReference type="EMBL" id="KAL0183085.1"/>
    </source>
</evidence>
<evidence type="ECO:0000256" key="10">
    <source>
        <dbReference type="ARBA" id="ARBA00023228"/>
    </source>
</evidence>
<feature type="non-terminal residue" evidence="14">
    <location>
        <position position="107"/>
    </location>
</feature>
<dbReference type="GO" id="GO:0005829">
    <property type="term" value="C:cytosol"/>
    <property type="evidence" value="ECO:0007669"/>
    <property type="project" value="UniProtKB-SubCell"/>
</dbReference>
<dbReference type="GO" id="GO:0005615">
    <property type="term" value="C:extracellular space"/>
    <property type="evidence" value="ECO:0007669"/>
    <property type="project" value="UniProtKB-KW"/>
</dbReference>
<feature type="compositionally biased region" description="Polar residues" evidence="13">
    <location>
        <begin position="97"/>
        <end position="107"/>
    </location>
</feature>
<dbReference type="PRINTS" id="PR00264">
    <property type="entry name" value="INTERLEUKIN1"/>
</dbReference>
<evidence type="ECO:0000256" key="3">
    <source>
        <dbReference type="ARBA" id="ARBA00004550"/>
    </source>
</evidence>
<evidence type="ECO:0000256" key="11">
    <source>
        <dbReference type="ARBA" id="ARBA00023246"/>
    </source>
</evidence>
<dbReference type="GO" id="GO:0051781">
    <property type="term" value="P:positive regulation of cell division"/>
    <property type="evidence" value="ECO:0007669"/>
    <property type="project" value="UniProtKB-KW"/>
</dbReference>
<sequence length="107" mass="11721">MSAYMTTAPQSDGHPVCLGISNSNLYLACTRSDDDSLPKLLLKEVSGALDTINLGDSNGKETGTANNTFESVKHRGWFISTAFDDSERVEMDETPTDRTINFTLENQ</sequence>
<reference evidence="14 15" key="1">
    <citation type="submission" date="2024-05" db="EMBL/GenBank/DDBJ databases">
        <title>Genome sequencing and assembly of Indian major carp, Cirrhinus mrigala (Hamilton, 1822).</title>
        <authorList>
            <person name="Mohindra V."/>
            <person name="Chowdhury L.M."/>
            <person name="Lal K."/>
            <person name="Jena J.K."/>
        </authorList>
    </citation>
    <scope>NUCLEOTIDE SEQUENCE [LARGE SCALE GENOMIC DNA]</scope>
    <source>
        <strain evidence="14">CM1030</strain>
        <tissue evidence="14">Blood</tissue>
    </source>
</reference>
<evidence type="ECO:0000256" key="4">
    <source>
        <dbReference type="ARBA" id="ARBA00010448"/>
    </source>
</evidence>
<dbReference type="GO" id="GO:0005764">
    <property type="term" value="C:lysosome"/>
    <property type="evidence" value="ECO:0007669"/>
    <property type="project" value="UniProtKB-SubCell"/>
</dbReference>
<dbReference type="EMBL" id="JAMKFB020000010">
    <property type="protein sequence ID" value="KAL0183085.1"/>
    <property type="molecule type" value="Genomic_DNA"/>
</dbReference>
<keyword evidence="15" id="KW-1185">Reference proteome</keyword>
<dbReference type="InterPro" id="IPR008996">
    <property type="entry name" value="IL1/FGF"/>
</dbReference>
<dbReference type="GO" id="GO:0001660">
    <property type="term" value="P:fever generation"/>
    <property type="evidence" value="ECO:0007669"/>
    <property type="project" value="UniProtKB-KW"/>
</dbReference>
<evidence type="ECO:0000256" key="13">
    <source>
        <dbReference type="SAM" id="MobiDB-lite"/>
    </source>
</evidence>
<gene>
    <name evidence="14" type="ORF">M9458_022460</name>
</gene>
<evidence type="ECO:0000256" key="6">
    <source>
        <dbReference type="ARBA" id="ARBA00022514"/>
    </source>
</evidence>
<evidence type="ECO:0000256" key="5">
    <source>
        <dbReference type="ARBA" id="ARBA00022490"/>
    </source>
</evidence>
<dbReference type="GO" id="GO:0005149">
    <property type="term" value="F:interleukin-1 receptor binding"/>
    <property type="evidence" value="ECO:0007669"/>
    <property type="project" value="UniProtKB-UniRule"/>
</dbReference>
<feature type="non-terminal residue" evidence="14">
    <location>
        <position position="1"/>
    </location>
</feature>
<evidence type="ECO:0000313" key="15">
    <source>
        <dbReference type="Proteomes" id="UP001529510"/>
    </source>
</evidence>
<dbReference type="Proteomes" id="UP001529510">
    <property type="component" value="Unassembled WGS sequence"/>
</dbReference>
<dbReference type="GO" id="GO:0005125">
    <property type="term" value="F:cytokine activity"/>
    <property type="evidence" value="ECO:0007669"/>
    <property type="project" value="UniProtKB-UniRule"/>
</dbReference>
<keyword evidence="5" id="KW-0963">Cytoplasm</keyword>
<evidence type="ECO:0000256" key="8">
    <source>
        <dbReference type="ARBA" id="ARBA00022620"/>
    </source>
</evidence>
<dbReference type="InterPro" id="IPR000975">
    <property type="entry name" value="IL-1_fam"/>
</dbReference>
<dbReference type="AlphaFoldDB" id="A0ABD0QB24"/>
<comment type="subcellular location">
    <subcellularLocation>
        <location evidence="2">Cytoplasm</location>
        <location evidence="2">Cytosol</location>
    </subcellularLocation>
    <subcellularLocation>
        <location evidence="1">Lysosome</location>
    </subcellularLocation>
    <subcellularLocation>
        <location evidence="3">Secreted</location>
        <location evidence="3">Extracellular exosome</location>
    </subcellularLocation>
</comment>
<dbReference type="Gene3D" id="2.80.10.50">
    <property type="match status" value="1"/>
</dbReference>
<keyword evidence="11" id="KW-0497">Mitogen</keyword>